<reference evidence="1" key="2">
    <citation type="submission" date="2014-07" db="EMBL/GenBank/DDBJ databases">
        <authorList>
            <person name="Hull J."/>
        </authorList>
    </citation>
    <scope>NUCLEOTIDE SEQUENCE</scope>
</reference>
<dbReference type="EMBL" id="GBHO01035335">
    <property type="protein sequence ID" value="JAG08269.1"/>
    <property type="molecule type" value="Transcribed_RNA"/>
</dbReference>
<proteinExistence type="predicted"/>
<organism evidence="1">
    <name type="scientific">Lygus hesperus</name>
    <name type="common">Western plant bug</name>
    <dbReference type="NCBI Taxonomy" id="30085"/>
    <lineage>
        <taxon>Eukaryota</taxon>
        <taxon>Metazoa</taxon>
        <taxon>Ecdysozoa</taxon>
        <taxon>Arthropoda</taxon>
        <taxon>Hexapoda</taxon>
        <taxon>Insecta</taxon>
        <taxon>Pterygota</taxon>
        <taxon>Neoptera</taxon>
        <taxon>Paraneoptera</taxon>
        <taxon>Hemiptera</taxon>
        <taxon>Heteroptera</taxon>
        <taxon>Panheteroptera</taxon>
        <taxon>Cimicomorpha</taxon>
        <taxon>Miridae</taxon>
        <taxon>Mirini</taxon>
        <taxon>Lygus</taxon>
    </lineage>
</organism>
<protein>
    <submittedName>
        <fullName evidence="1">DNA ligase</fullName>
    </submittedName>
</protein>
<keyword evidence="1" id="KW-0436">Ligase</keyword>
<dbReference type="AlphaFoldDB" id="A0A0A9WKH3"/>
<reference evidence="1" key="1">
    <citation type="journal article" date="2014" name="PLoS ONE">
        <title>Transcriptome-Based Identification of ABC Transporters in the Western Tarnished Plant Bug Lygus hesperus.</title>
        <authorList>
            <person name="Hull J.J."/>
            <person name="Chaney K."/>
            <person name="Geib S.M."/>
            <person name="Fabrick J.A."/>
            <person name="Brent C.S."/>
            <person name="Walsh D."/>
            <person name="Lavine L.C."/>
        </authorList>
    </citation>
    <scope>NUCLEOTIDE SEQUENCE</scope>
</reference>
<name>A0A0A9WKH3_LYGHE</name>
<sequence length="106" mass="12241">MRFLSIHQLQENRPNFTAQNTTILYEPDTRKISKDEENFERNNRETSSSEVTVESVRRVKVDPLSEAPAVGAVLRKSIVCANDYAYFQEECRQYPHPISCKPPPRA</sequence>
<dbReference type="GO" id="GO:0016874">
    <property type="term" value="F:ligase activity"/>
    <property type="evidence" value="ECO:0007669"/>
    <property type="project" value="UniProtKB-KW"/>
</dbReference>
<evidence type="ECO:0000313" key="1">
    <source>
        <dbReference type="EMBL" id="JAG08269.1"/>
    </source>
</evidence>
<gene>
    <name evidence="1" type="primary">ligA_36</name>
    <name evidence="1" type="ORF">CM83_103911</name>
</gene>
<accession>A0A0A9WKH3</accession>